<proteinExistence type="predicted"/>
<protein>
    <submittedName>
        <fullName evidence="3">N-6 DNA methylase</fullName>
    </submittedName>
</protein>
<evidence type="ECO:0000313" key="3">
    <source>
        <dbReference type="EMBL" id="MFD0786170.1"/>
    </source>
</evidence>
<evidence type="ECO:0000256" key="1">
    <source>
        <dbReference type="ARBA" id="ARBA00022747"/>
    </source>
</evidence>
<keyword evidence="3" id="KW-0489">Methyltransferase</keyword>
<dbReference type="Proteomes" id="UP001597053">
    <property type="component" value="Unassembled WGS sequence"/>
</dbReference>
<feature type="non-terminal residue" evidence="3">
    <location>
        <position position="1"/>
    </location>
</feature>
<comment type="caution">
    <text evidence="3">The sequence shown here is derived from an EMBL/GenBank/DDBJ whole genome shotgun (WGS) entry which is preliminary data.</text>
</comment>
<sequence length="321" mass="34329">GAAAPHAVPLHLWVLSRPAADAPAPTRALLIDAADGKITELSARVLTAWRAFTADPDREIEEVGFARAVPIIELLDEEVDLTPARRQPTATGERTGEHLVRTRDRLAAIVGDLPALMPHVSPATGGAVAPLTASIADLARTGALQLIGPVRVRNTDEPDRPSEMAVLTVRDVVEGSEPSPRAEKPLGQAIAVAPGDVLVPMIARRLTARVITTEKALLGTNMYLLRPNPAALDPWFLAGQLRNSANEKQASSLSGTLRFDVRRALVRRLPLDEQRGYGEAFRRLDAFESAMRQAATLGAELVQLTADGLAQGVVRPDGKPE</sequence>
<evidence type="ECO:0000313" key="4">
    <source>
        <dbReference type="Proteomes" id="UP001597053"/>
    </source>
</evidence>
<keyword evidence="2" id="KW-0238">DNA-binding</keyword>
<reference evidence="4" key="1">
    <citation type="journal article" date="2019" name="Int. J. Syst. Evol. Microbiol.">
        <title>The Global Catalogue of Microorganisms (GCM) 10K type strain sequencing project: providing services to taxonomists for standard genome sequencing and annotation.</title>
        <authorList>
            <consortium name="The Broad Institute Genomics Platform"/>
            <consortium name="The Broad Institute Genome Sequencing Center for Infectious Disease"/>
            <person name="Wu L."/>
            <person name="Ma J."/>
        </authorList>
    </citation>
    <scope>NUCLEOTIDE SEQUENCE [LARGE SCALE GENOMIC DNA]</scope>
    <source>
        <strain evidence="4">JCM 32148</strain>
    </source>
</reference>
<keyword evidence="1" id="KW-0680">Restriction system</keyword>
<dbReference type="Gene3D" id="3.90.220.20">
    <property type="entry name" value="DNA methylase specificity domains"/>
    <property type="match status" value="1"/>
</dbReference>
<dbReference type="InterPro" id="IPR044946">
    <property type="entry name" value="Restrct_endonuc_typeI_TRD_sf"/>
</dbReference>
<keyword evidence="3" id="KW-0808">Transferase</keyword>
<gene>
    <name evidence="3" type="ORF">ACFQZ8_19910</name>
</gene>
<keyword evidence="4" id="KW-1185">Reference proteome</keyword>
<dbReference type="GO" id="GO:0008168">
    <property type="term" value="F:methyltransferase activity"/>
    <property type="evidence" value="ECO:0007669"/>
    <property type="project" value="UniProtKB-KW"/>
</dbReference>
<dbReference type="SUPFAM" id="SSF116734">
    <property type="entry name" value="DNA methylase specificity domain"/>
    <property type="match status" value="1"/>
</dbReference>
<organism evidence="3 4">
    <name type="scientific">Micromonospora azadirachtae</name>
    <dbReference type="NCBI Taxonomy" id="1970735"/>
    <lineage>
        <taxon>Bacteria</taxon>
        <taxon>Bacillati</taxon>
        <taxon>Actinomycetota</taxon>
        <taxon>Actinomycetes</taxon>
        <taxon>Micromonosporales</taxon>
        <taxon>Micromonosporaceae</taxon>
        <taxon>Micromonospora</taxon>
    </lineage>
</organism>
<accession>A0ABW3A5V1</accession>
<dbReference type="EMBL" id="JBHTHM010001192">
    <property type="protein sequence ID" value="MFD0786170.1"/>
    <property type="molecule type" value="Genomic_DNA"/>
</dbReference>
<dbReference type="GO" id="GO:0032259">
    <property type="term" value="P:methylation"/>
    <property type="evidence" value="ECO:0007669"/>
    <property type="project" value="UniProtKB-KW"/>
</dbReference>
<name>A0ABW3A5V1_9ACTN</name>
<evidence type="ECO:0000256" key="2">
    <source>
        <dbReference type="ARBA" id="ARBA00023125"/>
    </source>
</evidence>